<dbReference type="Pfam" id="PF07676">
    <property type="entry name" value="PD40"/>
    <property type="match status" value="2"/>
</dbReference>
<dbReference type="InterPro" id="IPR011042">
    <property type="entry name" value="6-blade_b-propeller_TolB-like"/>
</dbReference>
<dbReference type="PROSITE" id="PS00708">
    <property type="entry name" value="PRO_ENDOPEP_SER"/>
    <property type="match status" value="1"/>
</dbReference>
<name>A0A2S7N489_9BACI</name>
<comment type="caution">
    <text evidence="8">The sequence shown here is derived from an EMBL/GenBank/DDBJ whole genome shotgun (WGS) entry which is preliminary data.</text>
</comment>
<evidence type="ECO:0000256" key="1">
    <source>
        <dbReference type="ARBA" id="ARBA00022801"/>
    </source>
</evidence>
<dbReference type="SUPFAM" id="SSF69304">
    <property type="entry name" value="Tricorn protease N-terminal domain"/>
    <property type="match status" value="1"/>
</dbReference>
<dbReference type="RefSeq" id="WP_104847931.1">
    <property type="nucleotide sequence ID" value="NZ_PKOZ01000001.1"/>
</dbReference>
<dbReference type="Proteomes" id="UP000239663">
    <property type="component" value="Unassembled WGS sequence"/>
</dbReference>
<evidence type="ECO:0000259" key="7">
    <source>
        <dbReference type="Pfam" id="PF00326"/>
    </source>
</evidence>
<organism evidence="8 9">
    <name type="scientific">Pradoshia eiseniae</name>
    <dbReference type="NCBI Taxonomy" id="2064768"/>
    <lineage>
        <taxon>Bacteria</taxon>
        <taxon>Bacillati</taxon>
        <taxon>Bacillota</taxon>
        <taxon>Bacilli</taxon>
        <taxon>Bacillales</taxon>
        <taxon>Bacillaceae</taxon>
        <taxon>Pradoshia</taxon>
    </lineage>
</organism>
<dbReference type="Gene3D" id="3.40.50.1820">
    <property type="entry name" value="alpha/beta hydrolase"/>
    <property type="match status" value="1"/>
</dbReference>
<dbReference type="SUPFAM" id="SSF53474">
    <property type="entry name" value="alpha/beta-Hydrolases"/>
    <property type="match status" value="1"/>
</dbReference>
<evidence type="ECO:0000256" key="6">
    <source>
        <dbReference type="ARBA" id="ARBA00045885"/>
    </source>
</evidence>
<comment type="function">
    <text evidence="6">This enzyme catalyzes the hydrolysis of the N-terminal peptide bond of an N-acetylated peptide to generate an N-acetylated amino acid and a peptide with a free N-terminus. It preferentially cleaves off Ac-Ala, Ac-Met and Ac-Ser. Also, involved in the degradation of oxidized and glycated proteins.</text>
</comment>
<proteinExistence type="predicted"/>
<dbReference type="OrthoDB" id="108903at2"/>
<keyword evidence="2" id="KW-0720">Serine protease</keyword>
<dbReference type="GO" id="GO:0004252">
    <property type="term" value="F:serine-type endopeptidase activity"/>
    <property type="evidence" value="ECO:0007669"/>
    <property type="project" value="InterPro"/>
</dbReference>
<evidence type="ECO:0000256" key="2">
    <source>
        <dbReference type="ARBA" id="ARBA00022825"/>
    </source>
</evidence>
<reference evidence="8 9" key="1">
    <citation type="submission" date="2017-12" db="EMBL/GenBank/DDBJ databases">
        <title>Taxonomic description and draft genome of Pradoshia cofamensis Gen. nov., sp. nov., a thermotolerant bacillale isolated from anterior gut of earthworm Eisenia fetida.</title>
        <authorList>
            <person name="Saha T."/>
            <person name="Chakraborty R."/>
        </authorList>
    </citation>
    <scope>NUCLEOTIDE SEQUENCE [LARGE SCALE GENOMIC DNA]</scope>
    <source>
        <strain evidence="8 9">EAG3</strain>
    </source>
</reference>
<dbReference type="EMBL" id="PKOZ01000001">
    <property type="protein sequence ID" value="PQD96836.1"/>
    <property type="molecule type" value="Genomic_DNA"/>
</dbReference>
<feature type="domain" description="Peptidase S9 prolyl oligopeptidase catalytic" evidence="7">
    <location>
        <begin position="386"/>
        <end position="595"/>
    </location>
</feature>
<evidence type="ECO:0000256" key="3">
    <source>
        <dbReference type="ARBA" id="ARBA00022990"/>
    </source>
</evidence>
<dbReference type="InterPro" id="IPR002471">
    <property type="entry name" value="Pept_S9_AS"/>
</dbReference>
<keyword evidence="3" id="KW-0007">Acetylation</keyword>
<evidence type="ECO:0000256" key="5">
    <source>
        <dbReference type="ARBA" id="ARBA00032596"/>
    </source>
</evidence>
<protein>
    <recommendedName>
        <fullName evidence="5">Acyl-peptide hydrolase</fullName>
    </recommendedName>
    <alternativeName>
        <fullName evidence="4">Acylaminoacyl-peptidase</fullName>
    </alternativeName>
</protein>
<evidence type="ECO:0000256" key="4">
    <source>
        <dbReference type="ARBA" id="ARBA00032284"/>
    </source>
</evidence>
<dbReference type="PANTHER" id="PTHR42776">
    <property type="entry name" value="SERINE PEPTIDASE S9 FAMILY MEMBER"/>
    <property type="match status" value="1"/>
</dbReference>
<dbReference type="InterPro" id="IPR011659">
    <property type="entry name" value="WD40"/>
</dbReference>
<sequence length="600" mass="68082">MIEFPKPDVEEMLQTVSIIDFAVSPDEKQFIFCTNISGKYNLWAMDLPNAFPYRLTFNNQPCHELLYDQEGRFVIAGFDHDGDENTQFYALKPHGGAMKKVVYQENTRNFSPQLSSDGERLYYSSSKENPSYLNTYCLQLSTGEETTVLEGSGGTTYIAEVSEDETTTLYYQFFSNTNSRYYARVGEEEILLTPPTEKEHTVSFAVLTSPTEVYLVTDYEADFSYLAKFDLETKTFTKVKEIPKEGFTTLIYDKENRILYITAEKGVEDRLYAYHLDEGLWGNMVIPCDLITKVAVAKSGTVYLLGGGSVQLGNVYKREGDKWVQITRNKMAGMAEEDFVAPEVVTYPSFDGLEIEALFYKAKEEHDKGEMILWPHGGPQHAERKSFNAIFQYFLSNGYSIFAPNFRGSTGYGLNFTKMVERAWGAGPRLDNIAALDWLIDQGYAKKGEIIVMGGSYGGYMSLLLHGRHADYFKAVIDVCGPSNLFSFIHSVPEDWKSAMDAWVGHPERDREKLIEYSPSTYIDQMIKPMLVVQGANDPRVVKAESDQIVEALKEKGRDITYIVMEDEGHGFAKKENEIAVFRQVLEFMEKYASKTANVH</sequence>
<evidence type="ECO:0000313" key="8">
    <source>
        <dbReference type="EMBL" id="PQD96836.1"/>
    </source>
</evidence>
<keyword evidence="9" id="KW-1185">Reference proteome</keyword>
<gene>
    <name evidence="8" type="ORF">CYL18_02820</name>
</gene>
<dbReference type="Gene3D" id="2.120.10.30">
    <property type="entry name" value="TolB, C-terminal domain"/>
    <property type="match status" value="1"/>
</dbReference>
<dbReference type="Pfam" id="PF00326">
    <property type="entry name" value="Peptidase_S9"/>
    <property type="match status" value="1"/>
</dbReference>
<keyword evidence="2" id="KW-0645">Protease</keyword>
<dbReference type="InterPro" id="IPR001375">
    <property type="entry name" value="Peptidase_S9_cat"/>
</dbReference>
<keyword evidence="1" id="KW-0378">Hydrolase</keyword>
<dbReference type="InterPro" id="IPR029058">
    <property type="entry name" value="AB_hydrolase_fold"/>
</dbReference>
<accession>A0A2S7N489</accession>
<evidence type="ECO:0000313" key="9">
    <source>
        <dbReference type="Proteomes" id="UP000239663"/>
    </source>
</evidence>
<dbReference type="AlphaFoldDB" id="A0A2S7N489"/>
<dbReference type="GO" id="GO:0006508">
    <property type="term" value="P:proteolysis"/>
    <property type="evidence" value="ECO:0007669"/>
    <property type="project" value="InterPro"/>
</dbReference>
<dbReference type="PANTHER" id="PTHR42776:SF27">
    <property type="entry name" value="DIPEPTIDYL PEPTIDASE FAMILY MEMBER 6"/>
    <property type="match status" value="1"/>
</dbReference>